<feature type="transmembrane region" description="Helical" evidence="2">
    <location>
        <begin position="1085"/>
        <end position="1106"/>
    </location>
</feature>
<dbReference type="Gene3D" id="2.60.40.10">
    <property type="entry name" value="Immunoglobulins"/>
    <property type="match status" value="7"/>
</dbReference>
<keyword evidence="2" id="KW-1133">Transmembrane helix</keyword>
<accession>A0A1H1QA21</accession>
<proteinExistence type="predicted"/>
<keyword evidence="5" id="KW-1185">Reference proteome</keyword>
<evidence type="ECO:0000259" key="3">
    <source>
        <dbReference type="Pfam" id="PF16640"/>
    </source>
</evidence>
<keyword evidence="2" id="KW-0472">Membrane</keyword>
<dbReference type="OrthoDB" id="5116909at2"/>
<feature type="domain" description="Bacterial Ig-like" evidence="3">
    <location>
        <begin position="838"/>
        <end position="929"/>
    </location>
</feature>
<feature type="domain" description="Bacterial Ig-like" evidence="3">
    <location>
        <begin position="652"/>
        <end position="733"/>
    </location>
</feature>
<evidence type="ECO:0000256" key="2">
    <source>
        <dbReference type="SAM" id="Phobius"/>
    </source>
</evidence>
<name>A0A1H1QA21_9MICO</name>
<feature type="domain" description="Bacterial Ig-like" evidence="3">
    <location>
        <begin position="536"/>
        <end position="623"/>
    </location>
</feature>
<evidence type="ECO:0000313" key="5">
    <source>
        <dbReference type="Proteomes" id="UP000181956"/>
    </source>
</evidence>
<feature type="domain" description="Bacterial Ig-like" evidence="3">
    <location>
        <begin position="324"/>
        <end position="417"/>
    </location>
</feature>
<evidence type="ECO:0000313" key="4">
    <source>
        <dbReference type="EMBL" id="SDS20127.1"/>
    </source>
</evidence>
<gene>
    <name evidence="4" type="ORF">SAMN04489834_1041</name>
</gene>
<keyword evidence="2" id="KW-0812">Transmembrane</keyword>
<feature type="domain" description="Bacterial Ig-like" evidence="3">
    <location>
        <begin position="427"/>
        <end position="520"/>
    </location>
</feature>
<dbReference type="GO" id="GO:0005975">
    <property type="term" value="P:carbohydrate metabolic process"/>
    <property type="evidence" value="ECO:0007669"/>
    <property type="project" value="UniProtKB-ARBA"/>
</dbReference>
<reference evidence="5" key="1">
    <citation type="submission" date="2016-10" db="EMBL/GenBank/DDBJ databases">
        <authorList>
            <person name="Varghese N."/>
            <person name="Submissions S."/>
        </authorList>
    </citation>
    <scope>NUCLEOTIDE SEQUENCE [LARGE SCALE GENOMIC DNA]</scope>
    <source>
        <strain evidence="5">DSM 21772</strain>
    </source>
</reference>
<dbReference type="Proteomes" id="UP000181956">
    <property type="component" value="Chromosome I"/>
</dbReference>
<sequence>MAIRAALVRAQKPISHSAGPARSRLRAPAAFVALSLALTGLSTTGALLQAEPAVAAAPEVTKEFRNAAGENWTVPAGVTSVTATVTGAAGGAGGGTEGAAGGAGGQATGTFTVSPGETLRIWGATAGGTGGIRAAGGSAGTGYSAGGAGGAGKDVPLSADDKWAGGGGGGSSAIARPGNAPLLVGAGGGGGGGASAGLVRCTPGAGGAAAAAGASATRNSQISTCGRGAGGAAGDAGGAAGAAGATGHHASNRDSSGAGGGGGGLLGGAGGTTVFGANGAGGGGGGGTNHIADGVTAPAPALASLGAGTVVLRFTPSYMTSTALSASPASTVVGAPIDFTATVTGQGGVDAPLAGTVALFGAGSVPIGDAVALSGTTASFPAVVLPIGTHTITARFSPSADSAYRESSSIDYEVTVAQGSTTTELDVSPAPAEFGESVTATITVSPVAPADALLDGTVELRTADDTLIESVAVDSSGIATIVFMPSDFTASDFTSTGLETLKLTAFYSGNGSFTHSESVESDLGVVKSQSLLALSQSIETSVWGENVTLTAEISAARDAAVANRMAAVGTEPTGTVTFYAGGVVLDEAAVVGGLAEIDIDDLEVGLHELSASYSGDTYFTASAFPVGDEGDGLRHEVELAETDTTLAAIGAPLVGQAITLSADVSVRPNGAGTPTGSVVFTVDGIPLTATAFANGTATLEHAFWTVGTHTVSVAFTDGVHYDGSEDGPIEFRVEQAATDLALASDVSPAVFGQAVTVSATLGVVAPGAGVPDGEIEFELDGAPFATVPVSAGVATLPLGALPVGSYELSAAYTGGDNYAGSGASLTITVEHAATAISLTADSAESTFGQPLTLRAALSVVAPGAGIPTGSIAFRADGEEIAFATLNADGSVDALTLPEALAVGDRQITAHYAGDASFAASDAEALAHTVLLAPVSIALDVPAESVSEQSTSFTATVQPETSTGHVPSGFVQFSVDGKPFGAPVAVGGAAPAAGTAPRTVADAVSASLSTADLAVGDRVITASYLGDGSFAAADASTASHTVKPQAPIDPIKPIDPLEPIVPAAPVKPAAPASSLATTGVQGFDTAMAAALLLLAGLGMLGTGVVRLRRRSA</sequence>
<evidence type="ECO:0000256" key="1">
    <source>
        <dbReference type="SAM" id="MobiDB-lite"/>
    </source>
</evidence>
<dbReference type="STRING" id="412690.SAMN04489834_1041"/>
<dbReference type="EMBL" id="LT629742">
    <property type="protein sequence ID" value="SDS20127.1"/>
    <property type="molecule type" value="Genomic_DNA"/>
</dbReference>
<dbReference type="AlphaFoldDB" id="A0A1H1QA21"/>
<feature type="domain" description="Bacterial Ig-like" evidence="3">
    <location>
        <begin position="745"/>
        <end position="829"/>
    </location>
</feature>
<feature type="region of interest" description="Disordered" evidence="1">
    <location>
        <begin position="236"/>
        <end position="259"/>
    </location>
</feature>
<dbReference type="Pfam" id="PF16640">
    <property type="entry name" value="Big_3_5"/>
    <property type="match status" value="6"/>
</dbReference>
<dbReference type="InterPro" id="IPR032109">
    <property type="entry name" value="Big_3_5"/>
</dbReference>
<protein>
    <submittedName>
        <fullName evidence="4">Ig-like domain (Group 3)</fullName>
    </submittedName>
</protein>
<dbReference type="InterPro" id="IPR013783">
    <property type="entry name" value="Ig-like_fold"/>
</dbReference>
<organism evidence="4 5">
    <name type="scientific">Microterricola viridarii</name>
    <dbReference type="NCBI Taxonomy" id="412690"/>
    <lineage>
        <taxon>Bacteria</taxon>
        <taxon>Bacillati</taxon>
        <taxon>Actinomycetota</taxon>
        <taxon>Actinomycetes</taxon>
        <taxon>Micrococcales</taxon>
        <taxon>Microbacteriaceae</taxon>
        <taxon>Microterricola</taxon>
    </lineage>
</organism>